<reference evidence="3 4" key="1">
    <citation type="journal article" date="2019" name="Int. J. Syst. Evol. Microbiol.">
        <title>The Global Catalogue of Microorganisms (GCM) 10K type strain sequencing project: providing services to taxonomists for standard genome sequencing and annotation.</title>
        <authorList>
            <consortium name="The Broad Institute Genomics Platform"/>
            <consortium name="The Broad Institute Genome Sequencing Center for Infectious Disease"/>
            <person name="Wu L."/>
            <person name="Ma J."/>
        </authorList>
    </citation>
    <scope>NUCLEOTIDE SEQUENCE [LARGE SCALE GENOMIC DNA]</scope>
    <source>
        <strain evidence="3 4">JCM 9383</strain>
    </source>
</reference>
<evidence type="ECO:0000259" key="2">
    <source>
        <dbReference type="Pfam" id="PF08327"/>
    </source>
</evidence>
<evidence type="ECO:0000256" key="1">
    <source>
        <dbReference type="ARBA" id="ARBA00006817"/>
    </source>
</evidence>
<dbReference type="InterPro" id="IPR023393">
    <property type="entry name" value="START-like_dom_sf"/>
</dbReference>
<dbReference type="Proteomes" id="UP001500979">
    <property type="component" value="Unassembled WGS sequence"/>
</dbReference>
<sequence>MNRESFRPGPLSEVHYEAADAGWTVVFVRDLGHPPEKVWDALTDPEQLAEWSPFVPDRDLGGVGDATLTMIDGETREDVSSQVLRAERPVLLEYSWDTDVLRWELEATGTGTRLTLRHTLRDRSWIPMVTAGWHLCLDVAEHLLDGDPVGPIRGGEAKNFGWAELRTAYAAKLDLPDA</sequence>
<dbReference type="Gene3D" id="3.30.530.20">
    <property type="match status" value="1"/>
</dbReference>
<dbReference type="CDD" id="cd08899">
    <property type="entry name" value="SRPBCC_CalC_Aha1-like_6"/>
    <property type="match status" value="1"/>
</dbReference>
<dbReference type="Pfam" id="PF08327">
    <property type="entry name" value="AHSA1"/>
    <property type="match status" value="1"/>
</dbReference>
<evidence type="ECO:0000313" key="4">
    <source>
        <dbReference type="Proteomes" id="UP001500979"/>
    </source>
</evidence>
<comment type="caution">
    <text evidence="3">The sequence shown here is derived from an EMBL/GenBank/DDBJ whole genome shotgun (WGS) entry which is preliminary data.</text>
</comment>
<accession>A0ABN3VCZ2</accession>
<proteinExistence type="inferred from homology"/>
<dbReference type="RefSeq" id="WP_344680217.1">
    <property type="nucleotide sequence ID" value="NZ_BAAAUX010000014.1"/>
</dbReference>
<dbReference type="EMBL" id="BAAAUX010000014">
    <property type="protein sequence ID" value="GAA2792713.1"/>
    <property type="molecule type" value="Genomic_DNA"/>
</dbReference>
<keyword evidence="4" id="KW-1185">Reference proteome</keyword>
<gene>
    <name evidence="3" type="ORF">GCM10010470_29400</name>
</gene>
<comment type="similarity">
    <text evidence="1">Belongs to the AHA1 family.</text>
</comment>
<dbReference type="SUPFAM" id="SSF55961">
    <property type="entry name" value="Bet v1-like"/>
    <property type="match status" value="1"/>
</dbReference>
<protein>
    <submittedName>
        <fullName evidence="3">SRPBCC family protein</fullName>
    </submittedName>
</protein>
<feature type="domain" description="Activator of Hsp90 ATPase homologue 1/2-like C-terminal" evidence="2">
    <location>
        <begin position="33"/>
        <end position="139"/>
    </location>
</feature>
<dbReference type="InterPro" id="IPR013538">
    <property type="entry name" value="ASHA1/2-like_C"/>
</dbReference>
<evidence type="ECO:0000313" key="3">
    <source>
        <dbReference type="EMBL" id="GAA2792713.1"/>
    </source>
</evidence>
<name>A0ABN3VCZ2_9PSEU</name>
<organism evidence="3 4">
    <name type="scientific">Saccharopolyspora taberi</name>
    <dbReference type="NCBI Taxonomy" id="60895"/>
    <lineage>
        <taxon>Bacteria</taxon>
        <taxon>Bacillati</taxon>
        <taxon>Actinomycetota</taxon>
        <taxon>Actinomycetes</taxon>
        <taxon>Pseudonocardiales</taxon>
        <taxon>Pseudonocardiaceae</taxon>
        <taxon>Saccharopolyspora</taxon>
    </lineage>
</organism>